<feature type="transmembrane region" description="Helical" evidence="1">
    <location>
        <begin position="173"/>
        <end position="197"/>
    </location>
</feature>
<feature type="transmembrane region" description="Helical" evidence="1">
    <location>
        <begin position="55"/>
        <end position="73"/>
    </location>
</feature>
<keyword evidence="2" id="KW-1185">Reference proteome</keyword>
<dbReference type="GeneID" id="112692281"/>
<keyword evidence="1" id="KW-0472">Membrane</keyword>
<evidence type="ECO:0000313" key="3">
    <source>
        <dbReference type="RefSeq" id="XP_025422685.1"/>
    </source>
</evidence>
<dbReference type="OrthoDB" id="8188942at2759"/>
<feature type="transmembrane region" description="Helical" evidence="1">
    <location>
        <begin position="135"/>
        <end position="153"/>
    </location>
</feature>
<keyword evidence="1" id="KW-1133">Transmembrane helix</keyword>
<reference evidence="3 4" key="1">
    <citation type="submission" date="2025-04" db="UniProtKB">
        <authorList>
            <consortium name="RefSeq"/>
        </authorList>
    </citation>
    <scope>IDENTIFICATION</scope>
    <source>
        <tissue evidence="3 4">Whole body</tissue>
    </source>
</reference>
<organism evidence="2 3">
    <name type="scientific">Sipha flava</name>
    <name type="common">yellow sugarcane aphid</name>
    <dbReference type="NCBI Taxonomy" id="143950"/>
    <lineage>
        <taxon>Eukaryota</taxon>
        <taxon>Metazoa</taxon>
        <taxon>Ecdysozoa</taxon>
        <taxon>Arthropoda</taxon>
        <taxon>Hexapoda</taxon>
        <taxon>Insecta</taxon>
        <taxon>Pterygota</taxon>
        <taxon>Neoptera</taxon>
        <taxon>Paraneoptera</taxon>
        <taxon>Hemiptera</taxon>
        <taxon>Sternorrhyncha</taxon>
        <taxon>Aphidomorpha</taxon>
        <taxon>Aphidoidea</taxon>
        <taxon>Aphididae</taxon>
        <taxon>Sipha</taxon>
    </lineage>
</organism>
<feature type="transmembrane region" description="Helical" evidence="1">
    <location>
        <begin position="79"/>
        <end position="100"/>
    </location>
</feature>
<keyword evidence="1" id="KW-0812">Transmembrane</keyword>
<accession>A0A8B8GIE3</accession>
<name>A0A8B8GIE3_9HEMI</name>
<evidence type="ECO:0000313" key="4">
    <source>
        <dbReference type="RefSeq" id="XP_025422686.1"/>
    </source>
</evidence>
<dbReference type="RefSeq" id="XP_025422686.1">
    <property type="nucleotide sequence ID" value="XM_025566901.1"/>
</dbReference>
<proteinExistence type="predicted"/>
<dbReference type="RefSeq" id="XP_025422685.1">
    <property type="nucleotide sequence ID" value="XM_025566900.1"/>
</dbReference>
<evidence type="ECO:0000313" key="2">
    <source>
        <dbReference type="Proteomes" id="UP000694846"/>
    </source>
</evidence>
<gene>
    <name evidence="3 4" type="primary">LOC112692281</name>
</gene>
<dbReference type="AlphaFoldDB" id="A0A8B8GIE3"/>
<sequence length="204" mass="22236">MSSCISKHMYRRHESLISQVTKTADDVPMIVTRLASMEKNDIDYYPFSQVLRIRVLQIVCGILGVVMGSVACIEEKGSFANLGLGIPTGFSTVLAAAFSIHTSRLFSGYRDTLMSSSSESRISVLRLLGPTNQSAIAVGTFWLLALALNVVLFTRAGCTLFNYNGTISSNPTLFWMAVVHLALTSLVLFAVAAIAWLDCHHDPD</sequence>
<protein>
    <submittedName>
        <fullName evidence="3 4">Uncharacterized protein LOC112692281 isoform X1</fullName>
    </submittedName>
</protein>
<evidence type="ECO:0000256" key="1">
    <source>
        <dbReference type="SAM" id="Phobius"/>
    </source>
</evidence>
<dbReference type="Proteomes" id="UP000694846">
    <property type="component" value="Unplaced"/>
</dbReference>